<keyword evidence="2" id="KW-1003">Cell membrane</keyword>
<evidence type="ECO:0000256" key="4">
    <source>
        <dbReference type="ARBA" id="ARBA00022989"/>
    </source>
</evidence>
<reference evidence="11 12" key="1">
    <citation type="submission" date="2020-02" db="EMBL/GenBank/DDBJ databases">
        <title>Acidophilic actinobacteria isolated from forest soil.</title>
        <authorList>
            <person name="Golinska P."/>
        </authorList>
    </citation>
    <scope>NUCLEOTIDE SEQUENCE [LARGE SCALE GENOMIC DNA]</scope>
    <source>
        <strain evidence="11 12">NL8</strain>
    </source>
</reference>
<dbReference type="InterPro" id="IPR003838">
    <property type="entry name" value="ABC3_permease_C"/>
</dbReference>
<feature type="domain" description="ABC3 transporter permease C-terminal" evidence="9">
    <location>
        <begin position="295"/>
        <end position="416"/>
    </location>
</feature>
<comment type="caution">
    <text evidence="11">The sequence shown here is derived from an EMBL/GenBank/DDBJ whole genome shotgun (WGS) entry which is preliminary data.</text>
</comment>
<keyword evidence="12" id="KW-1185">Reference proteome</keyword>
<dbReference type="PANTHER" id="PTHR30572:SF9">
    <property type="entry name" value="ABC TRANSPORTER PERMEASE PROTEIN"/>
    <property type="match status" value="1"/>
</dbReference>
<dbReference type="Pfam" id="PF12704">
    <property type="entry name" value="MacB_PCD"/>
    <property type="match status" value="1"/>
</dbReference>
<evidence type="ECO:0000313" key="11">
    <source>
        <dbReference type="EMBL" id="MBS2553582.1"/>
    </source>
</evidence>
<evidence type="ECO:0000313" key="12">
    <source>
        <dbReference type="Proteomes" id="UP000730482"/>
    </source>
</evidence>
<comment type="subcellular location">
    <subcellularLocation>
        <location evidence="1">Cell membrane</location>
        <topology evidence="1">Multi-pass membrane protein</topology>
    </subcellularLocation>
</comment>
<evidence type="ECO:0000256" key="1">
    <source>
        <dbReference type="ARBA" id="ARBA00004651"/>
    </source>
</evidence>
<evidence type="ECO:0000256" key="5">
    <source>
        <dbReference type="ARBA" id="ARBA00023136"/>
    </source>
</evidence>
<evidence type="ECO:0000256" key="7">
    <source>
        <dbReference type="SAM" id="MobiDB-lite"/>
    </source>
</evidence>
<dbReference type="RefSeq" id="WP_212020284.1">
    <property type="nucleotide sequence ID" value="NZ_JAAFYZ010000267.1"/>
</dbReference>
<feature type="transmembrane region" description="Helical" evidence="8">
    <location>
        <begin position="392"/>
        <end position="412"/>
    </location>
</feature>
<gene>
    <name evidence="11" type="ORF">KGQ19_42700</name>
</gene>
<dbReference type="InterPro" id="IPR025857">
    <property type="entry name" value="MacB_PCD"/>
</dbReference>
<evidence type="ECO:0000259" key="10">
    <source>
        <dbReference type="Pfam" id="PF12704"/>
    </source>
</evidence>
<dbReference type="InterPro" id="IPR050250">
    <property type="entry name" value="Macrolide_Exporter_MacB"/>
</dbReference>
<keyword evidence="3 8" id="KW-0812">Transmembrane</keyword>
<evidence type="ECO:0000259" key="9">
    <source>
        <dbReference type="Pfam" id="PF02687"/>
    </source>
</evidence>
<comment type="similarity">
    <text evidence="6">Belongs to the ABC-4 integral membrane protein family.</text>
</comment>
<keyword evidence="4 8" id="KW-1133">Transmembrane helix</keyword>
<name>A0ABS5L5I4_9ACTN</name>
<evidence type="ECO:0000256" key="3">
    <source>
        <dbReference type="ARBA" id="ARBA00022692"/>
    </source>
</evidence>
<protein>
    <submittedName>
        <fullName evidence="11">ABC transporter permease</fullName>
    </submittedName>
</protein>
<evidence type="ECO:0000256" key="2">
    <source>
        <dbReference type="ARBA" id="ARBA00022475"/>
    </source>
</evidence>
<evidence type="ECO:0000256" key="8">
    <source>
        <dbReference type="SAM" id="Phobius"/>
    </source>
</evidence>
<feature type="region of interest" description="Disordered" evidence="7">
    <location>
        <begin position="99"/>
        <end position="128"/>
    </location>
</feature>
<accession>A0ABS5L5I4</accession>
<dbReference type="Proteomes" id="UP000730482">
    <property type="component" value="Unassembled WGS sequence"/>
</dbReference>
<organism evidence="11 12">
    <name type="scientific">Catenulispora pinistramenti</name>
    <dbReference type="NCBI Taxonomy" id="2705254"/>
    <lineage>
        <taxon>Bacteria</taxon>
        <taxon>Bacillati</taxon>
        <taxon>Actinomycetota</taxon>
        <taxon>Actinomycetes</taxon>
        <taxon>Catenulisporales</taxon>
        <taxon>Catenulisporaceae</taxon>
        <taxon>Catenulispora</taxon>
    </lineage>
</organism>
<feature type="domain" description="MacB-like periplasmic core" evidence="10">
    <location>
        <begin position="22"/>
        <end position="263"/>
    </location>
</feature>
<keyword evidence="5 8" id="KW-0472">Membrane</keyword>
<dbReference type="EMBL" id="JAAFYZ010000267">
    <property type="protein sequence ID" value="MBS2553582.1"/>
    <property type="molecule type" value="Genomic_DNA"/>
</dbReference>
<feature type="transmembrane region" description="Helical" evidence="8">
    <location>
        <begin position="341"/>
        <end position="362"/>
    </location>
</feature>
<feature type="transmembrane region" description="Helical" evidence="8">
    <location>
        <begin position="289"/>
        <end position="314"/>
    </location>
</feature>
<dbReference type="Pfam" id="PF02687">
    <property type="entry name" value="FtsX"/>
    <property type="match status" value="1"/>
</dbReference>
<proteinExistence type="inferred from homology"/>
<sequence>MNFVKRAGLSLVVRASRTVALLAIFAVICTLLLGGFLLRSAAARQEAAAQTDIGVDVTVGKPAGFTPELADRLGASNVVHRYNPEVAIQAGARDLTPLVSPMPKPGAGASTGAGAGNQSPDSGPDLGPLEVNGVRDSGLLLPFSYGSTKVLQGRGILPEDAGHDVAMVEDRLAAKNRLTVGSVVQARSTDGKHTVPVTVVGVFQDPTPDPPMWTPPHELPGNAVYVPLATARALSTGPLAVTEAVYRVGSPDQADQLTAAADRLLGTGTFSVAVNDKAYRDQVRPIQRVGAFAALIVWVIAGAGALVLGLIVVLQIRERRTELGVLLSMGEKKWKLIGQHVLEMTAVALPAVALATLIGALAGPSAGHALLGPHPAVSASAIRLEPAAVAEVAAIGLGICLVSTVLPGIGILRLHPRSILTDTE</sequence>
<dbReference type="PANTHER" id="PTHR30572">
    <property type="entry name" value="MEMBRANE COMPONENT OF TRANSPORTER-RELATED"/>
    <property type="match status" value="1"/>
</dbReference>
<evidence type="ECO:0000256" key="6">
    <source>
        <dbReference type="ARBA" id="ARBA00038076"/>
    </source>
</evidence>